<dbReference type="RefSeq" id="WP_141926034.1">
    <property type="nucleotide sequence ID" value="NZ_VFQC01000003.1"/>
</dbReference>
<dbReference type="PANTHER" id="PTHR30168:SF0">
    <property type="entry name" value="INNER MEMBRANE PROTEIN"/>
    <property type="match status" value="1"/>
</dbReference>
<feature type="chain" id="PRO_5038918362" description="Metalloprotease" evidence="6">
    <location>
        <begin position="28"/>
        <end position="303"/>
    </location>
</feature>
<dbReference type="EMBL" id="VFQC01000003">
    <property type="protein sequence ID" value="TQN27599.1"/>
    <property type="molecule type" value="Genomic_DNA"/>
</dbReference>
<keyword evidence="6" id="KW-0732">Signal</keyword>
<dbReference type="Pfam" id="PF04228">
    <property type="entry name" value="Zn_peptidase"/>
    <property type="match status" value="1"/>
</dbReference>
<evidence type="ECO:0000256" key="2">
    <source>
        <dbReference type="ARBA" id="ARBA00022692"/>
    </source>
</evidence>
<comment type="caution">
    <text evidence="7">The sequence shown here is derived from an EMBL/GenBank/DDBJ whole genome shotgun (WGS) entry which is preliminary data.</text>
</comment>
<keyword evidence="4" id="KW-0472">Membrane</keyword>
<keyword evidence="3" id="KW-1133">Transmembrane helix</keyword>
<dbReference type="GO" id="GO:0016020">
    <property type="term" value="C:membrane"/>
    <property type="evidence" value="ECO:0007669"/>
    <property type="project" value="UniProtKB-SubCell"/>
</dbReference>
<dbReference type="InterPro" id="IPR007343">
    <property type="entry name" value="Uncharacterised_pept_Zn_put"/>
</dbReference>
<dbReference type="AlphaFoldDB" id="A0A543N6Y2"/>
<keyword evidence="2" id="KW-0812">Transmembrane</keyword>
<keyword evidence="8" id="KW-1185">Reference proteome</keyword>
<sequence length="303" mass="32437">MTPTRRRAALYAALCVLVLALSGLAWTASSGNGRPDGEEATEAGAGPKGGSGSPTQQADTQRPSGARALVTNPLYSTGRLSPLPCPAPDLEVDDPGSMERFLTTVADCLDDTWSAQFAKAGISFEPPGRGFWTEPGTSPCRDYPSSAGAFYCRTDQTVYIGTADVAEKWGGEENSAVYASLLAHEYAHHVQGEAGLLEYYHEQRRREDDPAEQSAWTRKSELQANCLSGAFLGAVEVSYPLDDADREAVLEDAAATADEEDAPPGERTHGNPDNSRLWLHTGMEKQAPGACNTWAVSNDELLR</sequence>
<evidence type="ECO:0000256" key="1">
    <source>
        <dbReference type="ARBA" id="ARBA00004167"/>
    </source>
</evidence>
<protein>
    <recommendedName>
        <fullName evidence="9">Metalloprotease</fullName>
    </recommendedName>
</protein>
<evidence type="ECO:0000313" key="8">
    <source>
        <dbReference type="Proteomes" id="UP000317422"/>
    </source>
</evidence>
<evidence type="ECO:0000256" key="5">
    <source>
        <dbReference type="SAM" id="MobiDB-lite"/>
    </source>
</evidence>
<feature type="region of interest" description="Disordered" evidence="5">
    <location>
        <begin position="31"/>
        <end position="64"/>
    </location>
</feature>
<organism evidence="7 8">
    <name type="scientific">Haloactinospora alba</name>
    <dbReference type="NCBI Taxonomy" id="405555"/>
    <lineage>
        <taxon>Bacteria</taxon>
        <taxon>Bacillati</taxon>
        <taxon>Actinomycetota</taxon>
        <taxon>Actinomycetes</taxon>
        <taxon>Streptosporangiales</taxon>
        <taxon>Nocardiopsidaceae</taxon>
        <taxon>Haloactinospora</taxon>
    </lineage>
</organism>
<gene>
    <name evidence="7" type="ORF">FHX37_4321</name>
</gene>
<feature type="signal peptide" evidence="6">
    <location>
        <begin position="1"/>
        <end position="27"/>
    </location>
</feature>
<name>A0A543N6Y2_9ACTN</name>
<reference evidence="7 8" key="1">
    <citation type="submission" date="2019-06" db="EMBL/GenBank/DDBJ databases">
        <title>Sequencing the genomes of 1000 actinobacteria strains.</title>
        <authorList>
            <person name="Klenk H.-P."/>
        </authorList>
    </citation>
    <scope>NUCLEOTIDE SEQUENCE [LARGE SCALE GENOMIC DNA]</scope>
    <source>
        <strain evidence="7 8">DSM 45015</strain>
    </source>
</reference>
<dbReference type="OrthoDB" id="9774900at2"/>
<evidence type="ECO:0000256" key="6">
    <source>
        <dbReference type="SAM" id="SignalP"/>
    </source>
</evidence>
<dbReference type="Proteomes" id="UP000317422">
    <property type="component" value="Unassembled WGS sequence"/>
</dbReference>
<accession>A0A543N6Y2</accession>
<dbReference type="PANTHER" id="PTHR30168">
    <property type="entry name" value="PUTATIVE MEMBRANE PROTEIN YPFJ"/>
    <property type="match status" value="1"/>
</dbReference>
<proteinExistence type="predicted"/>
<evidence type="ECO:0008006" key="9">
    <source>
        <dbReference type="Google" id="ProtNLM"/>
    </source>
</evidence>
<evidence type="ECO:0000313" key="7">
    <source>
        <dbReference type="EMBL" id="TQN27599.1"/>
    </source>
</evidence>
<evidence type="ECO:0000256" key="4">
    <source>
        <dbReference type="ARBA" id="ARBA00023136"/>
    </source>
</evidence>
<comment type="subcellular location">
    <subcellularLocation>
        <location evidence="1">Membrane</location>
        <topology evidence="1">Single-pass membrane protein</topology>
    </subcellularLocation>
</comment>
<feature type="region of interest" description="Disordered" evidence="5">
    <location>
        <begin position="256"/>
        <end position="275"/>
    </location>
</feature>
<evidence type="ECO:0000256" key="3">
    <source>
        <dbReference type="ARBA" id="ARBA00022989"/>
    </source>
</evidence>